<evidence type="ECO:0008006" key="4">
    <source>
        <dbReference type="Google" id="ProtNLM"/>
    </source>
</evidence>
<keyword evidence="1" id="KW-1133">Transmembrane helix</keyword>
<evidence type="ECO:0000313" key="2">
    <source>
        <dbReference type="EMBL" id="WDR04110.1"/>
    </source>
</evidence>
<keyword evidence="3" id="KW-1185">Reference proteome</keyword>
<feature type="transmembrane region" description="Helical" evidence="1">
    <location>
        <begin position="21"/>
        <end position="44"/>
    </location>
</feature>
<evidence type="ECO:0000256" key="1">
    <source>
        <dbReference type="SAM" id="Phobius"/>
    </source>
</evidence>
<accession>A0ABY7YTC8</accession>
<dbReference type="RefSeq" id="WP_282220495.1">
    <property type="nucleotide sequence ID" value="NZ_CP118246.1"/>
</dbReference>
<dbReference type="EMBL" id="CP118246">
    <property type="protein sequence ID" value="WDR04110.1"/>
    <property type="molecule type" value="Genomic_DNA"/>
</dbReference>
<gene>
    <name evidence="2" type="ORF">PSQ19_08945</name>
</gene>
<dbReference type="Proteomes" id="UP001220530">
    <property type="component" value="Chromosome"/>
</dbReference>
<protein>
    <recommendedName>
        <fullName evidence="4">Protoheme IX farnesyltransferase</fullName>
    </recommendedName>
</protein>
<keyword evidence="1" id="KW-0472">Membrane</keyword>
<proteinExistence type="predicted"/>
<keyword evidence="1" id="KW-0812">Transmembrane</keyword>
<reference evidence="2 3" key="1">
    <citation type="submission" date="2023-02" db="EMBL/GenBank/DDBJ databases">
        <title>Devosia algicola sp. nov., isolated from the phycosphere of marine algae.</title>
        <authorList>
            <person name="Kim J.M."/>
            <person name="Lee J.K."/>
            <person name="Choi B.J."/>
            <person name="Bayburt H."/>
            <person name="Jeon C.O."/>
        </authorList>
    </citation>
    <scope>NUCLEOTIDE SEQUENCE [LARGE SCALE GENOMIC DNA]</scope>
    <source>
        <strain evidence="2 3">G20-9</strain>
    </source>
</reference>
<organism evidence="2 3">
    <name type="scientific">Devosia algicola</name>
    <dbReference type="NCBI Taxonomy" id="3026418"/>
    <lineage>
        <taxon>Bacteria</taxon>
        <taxon>Pseudomonadati</taxon>
        <taxon>Pseudomonadota</taxon>
        <taxon>Alphaproteobacteria</taxon>
        <taxon>Hyphomicrobiales</taxon>
        <taxon>Devosiaceae</taxon>
        <taxon>Devosia</taxon>
    </lineage>
</organism>
<name>A0ABY7YTC8_9HYPH</name>
<sequence length="55" mass="6095">METYDPHKSTNEARQGNRRKANLRVLVISMALIVIAFIVLYAIYTMTQPGTAGAV</sequence>
<evidence type="ECO:0000313" key="3">
    <source>
        <dbReference type="Proteomes" id="UP001220530"/>
    </source>
</evidence>